<feature type="compositionally biased region" description="Basic and acidic residues" evidence="1">
    <location>
        <begin position="207"/>
        <end position="219"/>
    </location>
</feature>
<feature type="compositionally biased region" description="Low complexity" evidence="1">
    <location>
        <begin position="74"/>
        <end position="89"/>
    </location>
</feature>
<evidence type="ECO:0000256" key="1">
    <source>
        <dbReference type="SAM" id="MobiDB-lite"/>
    </source>
</evidence>
<feature type="compositionally biased region" description="Low complexity" evidence="1">
    <location>
        <begin position="111"/>
        <end position="125"/>
    </location>
</feature>
<evidence type="ECO:0000313" key="2">
    <source>
        <dbReference type="EMBL" id="CAA9589922.1"/>
    </source>
</evidence>
<sequence length="262" mass="27631">EARLGDLAEGMAGTAAGSADPDRHLRPGDHADPPAAARDVGGAPRPRQPPTGRQHPGRREPGAARPHRARVRPGDPGAATLGPLLPAAADHPERDRRLQRRRGEGWTHTGAAARHAPPHLAAAPRQDPRRAPPGGGGHLDPGRNLRAGRQEYRHLAARDRRDRQPRLGDHPDPLHAVTGASHDRPDGGDLGARERPAHRAASLRRAGAADRDRGRRSGERAAGAQPPGGAGDHRHPGAARRARPLGGDPPVRARGRADPLAL</sequence>
<gene>
    <name evidence="2" type="ORF">AVDCRST_MAG18-4805</name>
</gene>
<feature type="non-terminal residue" evidence="2">
    <location>
        <position position="262"/>
    </location>
</feature>
<organism evidence="2">
    <name type="scientific">uncultured Thermomicrobiales bacterium</name>
    <dbReference type="NCBI Taxonomy" id="1645740"/>
    <lineage>
        <taxon>Bacteria</taxon>
        <taxon>Pseudomonadati</taxon>
        <taxon>Thermomicrobiota</taxon>
        <taxon>Thermomicrobia</taxon>
        <taxon>Thermomicrobiales</taxon>
        <taxon>environmental samples</taxon>
    </lineage>
</organism>
<feature type="non-terminal residue" evidence="2">
    <location>
        <position position="1"/>
    </location>
</feature>
<reference evidence="2" key="1">
    <citation type="submission" date="2020-02" db="EMBL/GenBank/DDBJ databases">
        <authorList>
            <person name="Meier V. D."/>
        </authorList>
    </citation>
    <scope>NUCLEOTIDE SEQUENCE</scope>
    <source>
        <strain evidence="2">AVDCRST_MAG18</strain>
    </source>
</reference>
<feature type="compositionally biased region" description="Basic and acidic residues" evidence="1">
    <location>
        <begin position="90"/>
        <end position="105"/>
    </location>
</feature>
<dbReference type="EMBL" id="CADCWN010000386">
    <property type="protein sequence ID" value="CAA9589922.1"/>
    <property type="molecule type" value="Genomic_DNA"/>
</dbReference>
<accession>A0A6J4VW78</accession>
<dbReference type="AlphaFoldDB" id="A0A6J4VW78"/>
<feature type="region of interest" description="Disordered" evidence="1">
    <location>
        <begin position="1"/>
        <end position="262"/>
    </location>
</feature>
<proteinExistence type="predicted"/>
<feature type="compositionally biased region" description="Basic and acidic residues" evidence="1">
    <location>
        <begin position="20"/>
        <end position="32"/>
    </location>
</feature>
<name>A0A6J4VW78_9BACT</name>
<protein>
    <submittedName>
        <fullName evidence="2">Uncharacterized protein</fullName>
    </submittedName>
</protein>
<feature type="compositionally biased region" description="Basic and acidic residues" evidence="1">
    <location>
        <begin position="140"/>
        <end position="173"/>
    </location>
</feature>
<feature type="compositionally biased region" description="Basic and acidic residues" evidence="1">
    <location>
        <begin position="181"/>
        <end position="197"/>
    </location>
</feature>